<feature type="binding site" evidence="7">
    <location>
        <position position="152"/>
    </location>
    <ligand>
        <name>a 1,2-diacyl-sn-glycero-3-phospho-(1'-sn-glycerol)</name>
        <dbReference type="ChEBI" id="CHEBI:64716"/>
    </ligand>
</feature>
<feature type="transmembrane region" description="Helical" evidence="7">
    <location>
        <begin position="344"/>
        <end position="365"/>
    </location>
</feature>
<dbReference type="PANTHER" id="PTHR30589:SF0">
    <property type="entry name" value="PHOSPHATIDYLGLYCEROL--PROLIPOPROTEIN DIACYLGLYCERYL TRANSFERASE"/>
    <property type="match status" value="1"/>
</dbReference>
<keyword evidence="4 7" id="KW-0812">Transmembrane</keyword>
<dbReference type="EC" id="2.5.1.145" evidence="7"/>
<evidence type="ECO:0000256" key="7">
    <source>
        <dbReference type="HAMAP-Rule" id="MF_01147"/>
    </source>
</evidence>
<feature type="transmembrane region" description="Helical" evidence="7">
    <location>
        <begin position="136"/>
        <end position="157"/>
    </location>
</feature>
<proteinExistence type="inferred from homology"/>
<dbReference type="RefSeq" id="WP_254090556.1">
    <property type="nucleotide sequence ID" value="NZ_JAHESC010000015.1"/>
</dbReference>
<protein>
    <recommendedName>
        <fullName evidence="7">Phosphatidylglycerol--prolipoprotein diacylglyceryl transferase</fullName>
        <ecNumber evidence="7">2.5.1.145</ecNumber>
    </recommendedName>
</protein>
<evidence type="ECO:0000256" key="4">
    <source>
        <dbReference type="ARBA" id="ARBA00022692"/>
    </source>
</evidence>
<dbReference type="GO" id="GO:0008961">
    <property type="term" value="F:phosphatidylglycerol-prolipoprotein diacylglyceryl transferase activity"/>
    <property type="evidence" value="ECO:0007669"/>
    <property type="project" value="UniProtKB-UniRule"/>
</dbReference>
<comment type="subcellular location">
    <subcellularLocation>
        <location evidence="7">Cell membrane</location>
        <topology evidence="7">Multi-pass membrane protein</topology>
    </subcellularLocation>
</comment>
<comment type="caution">
    <text evidence="8">The sequence shown here is derived from an EMBL/GenBank/DDBJ whole genome shotgun (WGS) entry which is preliminary data.</text>
</comment>
<keyword evidence="3 7" id="KW-0808">Transferase</keyword>
<evidence type="ECO:0000256" key="6">
    <source>
        <dbReference type="ARBA" id="ARBA00023136"/>
    </source>
</evidence>
<dbReference type="GO" id="GO:0005886">
    <property type="term" value="C:plasma membrane"/>
    <property type="evidence" value="ECO:0007669"/>
    <property type="project" value="UniProtKB-SubCell"/>
</dbReference>
<comment type="similarity">
    <text evidence="1 7">Belongs to the Lgt family.</text>
</comment>
<evidence type="ECO:0000256" key="5">
    <source>
        <dbReference type="ARBA" id="ARBA00022989"/>
    </source>
</evidence>
<sequence>MATLSYIIWNGNPEIFSVGSFALRWYGLFFALGFLISQQILYYMFRKEGKPEKDVDTLTIYMIVATIIGARLGHVLFYQPEIIWQEPLSIFLPFEFSPFKFTGLQGLASHGGAIGILFALWLYSRKRKPGQNYVQILDRIVILVALTGALIRLGNFFNSEIIGTPTDKPWGIVFTGRLTESLKDDRIDPDHIVKDMVYVQNDSLPAGENGRKPITIYIFFTPQATEAQVDGLVNNRVLPLLSGRLYEYFDETPQLRLNYKIAKPDAEGFVAKINTVGIARHPGQLYEAISCVILFLVLFAIWNRHRQNLVTGRIFGIFLVWCFGMRIVIEFLKENQEAFEDKLPINMGQILSIPLVLAGIAILLYTGRKKEPKNT</sequence>
<feature type="transmembrane region" description="Helical" evidence="7">
    <location>
        <begin position="314"/>
        <end position="332"/>
    </location>
</feature>
<comment type="catalytic activity">
    <reaction evidence="7">
        <text>L-cysteinyl-[prolipoprotein] + a 1,2-diacyl-sn-glycero-3-phospho-(1'-sn-glycerol) = an S-1,2-diacyl-sn-glyceryl-L-cysteinyl-[prolipoprotein] + sn-glycerol 1-phosphate + H(+)</text>
        <dbReference type="Rhea" id="RHEA:56712"/>
        <dbReference type="Rhea" id="RHEA-COMP:14679"/>
        <dbReference type="Rhea" id="RHEA-COMP:14680"/>
        <dbReference type="ChEBI" id="CHEBI:15378"/>
        <dbReference type="ChEBI" id="CHEBI:29950"/>
        <dbReference type="ChEBI" id="CHEBI:57685"/>
        <dbReference type="ChEBI" id="CHEBI:64716"/>
        <dbReference type="ChEBI" id="CHEBI:140658"/>
        <dbReference type="EC" id="2.5.1.145"/>
    </reaction>
</comment>
<gene>
    <name evidence="7" type="primary">lgt</name>
    <name evidence="8" type="ORF">KK078_12195</name>
</gene>
<dbReference type="PANTHER" id="PTHR30589">
    <property type="entry name" value="PROLIPOPROTEIN DIACYLGLYCERYL TRANSFERASE"/>
    <property type="match status" value="1"/>
</dbReference>
<evidence type="ECO:0000313" key="9">
    <source>
        <dbReference type="Proteomes" id="UP001319180"/>
    </source>
</evidence>
<evidence type="ECO:0000256" key="1">
    <source>
        <dbReference type="ARBA" id="ARBA00007150"/>
    </source>
</evidence>
<dbReference type="AlphaFoldDB" id="A0AAP2D8L9"/>
<evidence type="ECO:0000256" key="3">
    <source>
        <dbReference type="ARBA" id="ARBA00022679"/>
    </source>
</evidence>
<comment type="function">
    <text evidence="7">Catalyzes the transfer of the diacylglyceryl group from phosphatidylglycerol to the sulfhydryl group of the N-terminal cysteine of a prolipoprotein, the first step in the formation of mature lipoproteins.</text>
</comment>
<keyword evidence="6 7" id="KW-0472">Membrane</keyword>
<keyword evidence="9" id="KW-1185">Reference proteome</keyword>
<dbReference type="PROSITE" id="PS01311">
    <property type="entry name" value="LGT"/>
    <property type="match status" value="1"/>
</dbReference>
<accession>A0AAP2D8L9</accession>
<dbReference type="Proteomes" id="UP001319180">
    <property type="component" value="Unassembled WGS sequence"/>
</dbReference>
<dbReference type="EMBL" id="JAHESC010000015">
    <property type="protein sequence ID" value="MBT1687324.1"/>
    <property type="molecule type" value="Genomic_DNA"/>
</dbReference>
<feature type="transmembrane region" description="Helical" evidence="7">
    <location>
        <begin position="99"/>
        <end position="124"/>
    </location>
</feature>
<dbReference type="Pfam" id="PF01790">
    <property type="entry name" value="LGT"/>
    <property type="match status" value="1"/>
</dbReference>
<organism evidence="8 9">
    <name type="scientific">Dawidia soli</name>
    <dbReference type="NCBI Taxonomy" id="2782352"/>
    <lineage>
        <taxon>Bacteria</taxon>
        <taxon>Pseudomonadati</taxon>
        <taxon>Bacteroidota</taxon>
        <taxon>Cytophagia</taxon>
        <taxon>Cytophagales</taxon>
        <taxon>Chryseotaleaceae</taxon>
        <taxon>Dawidia</taxon>
    </lineage>
</organism>
<keyword evidence="5 7" id="KW-1133">Transmembrane helix</keyword>
<name>A0AAP2D8L9_9BACT</name>
<comment type="pathway">
    <text evidence="7">Protein modification; lipoprotein biosynthesis (diacylglyceryl transfer).</text>
</comment>
<evidence type="ECO:0000313" key="8">
    <source>
        <dbReference type="EMBL" id="MBT1687324.1"/>
    </source>
</evidence>
<feature type="transmembrane region" description="Helical" evidence="7">
    <location>
        <begin position="285"/>
        <end position="302"/>
    </location>
</feature>
<dbReference type="HAMAP" id="MF_01147">
    <property type="entry name" value="Lgt"/>
    <property type="match status" value="1"/>
</dbReference>
<feature type="transmembrane region" description="Helical" evidence="7">
    <location>
        <begin position="25"/>
        <end position="45"/>
    </location>
</feature>
<evidence type="ECO:0000256" key="2">
    <source>
        <dbReference type="ARBA" id="ARBA00022475"/>
    </source>
</evidence>
<dbReference type="InterPro" id="IPR001640">
    <property type="entry name" value="Lgt"/>
</dbReference>
<feature type="transmembrane region" description="Helical" evidence="7">
    <location>
        <begin position="57"/>
        <end position="79"/>
    </location>
</feature>
<reference evidence="8 9" key="1">
    <citation type="submission" date="2021-05" db="EMBL/GenBank/DDBJ databases">
        <title>A Polyphasic approach of four new species of the genus Ohtaekwangia: Ohtaekwangia histidinii sp. nov., Ohtaekwangia cretensis sp. nov., Ohtaekwangia indiensis sp. nov., Ohtaekwangia reichenbachii sp. nov. from diverse environment.</title>
        <authorList>
            <person name="Octaviana S."/>
        </authorList>
    </citation>
    <scope>NUCLEOTIDE SEQUENCE [LARGE SCALE GENOMIC DNA]</scope>
    <source>
        <strain evidence="8 9">PWU37</strain>
    </source>
</reference>
<keyword evidence="2 7" id="KW-1003">Cell membrane</keyword>
<dbReference type="GO" id="GO:0042158">
    <property type="term" value="P:lipoprotein biosynthetic process"/>
    <property type="evidence" value="ECO:0007669"/>
    <property type="project" value="UniProtKB-UniRule"/>
</dbReference>